<protein>
    <submittedName>
        <fullName evidence="1">Uncharacterized protein</fullName>
    </submittedName>
</protein>
<dbReference type="Proteomes" id="UP000744676">
    <property type="component" value="Unassembled WGS sequence"/>
</dbReference>
<reference evidence="1 2" key="1">
    <citation type="journal article" date="2020" name="Front. Microbiol.">
        <title>Phenotypic and Genetic Characterization of the Cheese Ripening Yeast Geotrichum candidum.</title>
        <authorList>
            <person name="Perkins V."/>
            <person name="Vignola S."/>
            <person name="Lessard M.H."/>
            <person name="Plante P.L."/>
            <person name="Corbeil J."/>
            <person name="Dugat-Bony E."/>
            <person name="Frenette M."/>
            <person name="Labrie S."/>
        </authorList>
    </citation>
    <scope>NUCLEOTIDE SEQUENCE [LARGE SCALE GENOMIC DNA]</scope>
    <source>
        <strain evidence="1 2">LMA-1147</strain>
    </source>
</reference>
<dbReference type="EMBL" id="QVQA01000079">
    <property type="protein sequence ID" value="KAF5096846.1"/>
    <property type="molecule type" value="Genomic_DNA"/>
</dbReference>
<comment type="caution">
    <text evidence="1">The sequence shown here is derived from an EMBL/GenBank/DDBJ whole genome shotgun (WGS) entry which is preliminary data.</text>
</comment>
<keyword evidence="2" id="KW-1185">Reference proteome</keyword>
<sequence length="759" mass="84225">MPPSLDQEREQKINEALAAYIAGDPSIRNVALRFGVPRSTLRDRIKRANITKDTQSPQAKRESMLKSRAKVISEKQSKDTKQREREVHIQEALQYYATEEGSKEGLRSLAAKFGIPRSTLRGRILGGSMNPRFRVQKGQKLSLAEEDIIVDCISQLCRAGEEVSLSRVKNMANILQQYRSTSKSGEQTPNQQYQPDQSPFDQQQLEQQQKEKKIPKTIDPETGKVNQVCLGWVRGFLGRHPTLIDAKGRILEAEVVKKLTPQLFKNWFSNLHYQILQQDSINGNTSGIDAIDPGNIYNVDFTKIQVSQTITDGHRQIVSSDCMPFDFWTSPQAEPFGAIECCSAAGTALDPFVIVKAQSSYFVRSEIERAVATFGSSSRWQFRESDDGELTDALVLEWFHSHFDPITTKAAAGANSASSSAGSTTLAATRVLIGDFCECETLKRACQERNIILIGLPKHTAHELQPLDIGVFNKTKRNLCMKIDTFFKSTPSGDSSNFDDSNGLRDISASDLLECFHQARKFGVTKINIQKSFKLAGIVPFDPNTVLERVWEPNSNSIVPYDFAANDDRDTDMDRPISASPQEEQQQPQQQQLQPTSGLSESDHMDTEEEENNKNGSDDNNLMPLTHTYFRREPAPSLPQKHTSSIHLLNNNVLEPPSSKGTLQINSVNNIINPLPLPAHSIPSSTTSNYSRINNGRPDIIFNSHHHHMPHHRNLLMDIAPLQPPPAAGALQVPLPSLASSIGSSTAPPPTGNGNPSGH</sequence>
<evidence type="ECO:0000313" key="2">
    <source>
        <dbReference type="Proteomes" id="UP000744676"/>
    </source>
</evidence>
<name>A0ACB6V3Q9_9ASCO</name>
<organism evidence="1 2">
    <name type="scientific">Geotrichum galactomycetum</name>
    <dbReference type="NCBI Taxonomy" id="27317"/>
    <lineage>
        <taxon>Eukaryota</taxon>
        <taxon>Fungi</taxon>
        <taxon>Dikarya</taxon>
        <taxon>Ascomycota</taxon>
        <taxon>Saccharomycotina</taxon>
        <taxon>Dipodascomycetes</taxon>
        <taxon>Dipodascales</taxon>
        <taxon>Dipodascaceae</taxon>
        <taxon>Geotrichum</taxon>
    </lineage>
</organism>
<accession>A0ACB6V3Q9</accession>
<evidence type="ECO:0000313" key="1">
    <source>
        <dbReference type="EMBL" id="KAF5096846.1"/>
    </source>
</evidence>
<gene>
    <name evidence="1" type="ORF">D0Z00_002647</name>
</gene>
<proteinExistence type="predicted"/>